<dbReference type="AlphaFoldDB" id="E8PPM3"/>
<protein>
    <submittedName>
        <fullName evidence="1">Uncharacterized protein</fullName>
    </submittedName>
</protein>
<dbReference type="KEGG" id="tsc:TSC_c22690"/>
<reference evidence="1 2" key="2">
    <citation type="journal article" date="2011" name="BMC Genomics">
        <title>Sequence of the hyperplastic genome of the naturally competent Thermus scotoductus SA-01.</title>
        <authorList>
            <person name="Gounder K."/>
            <person name="Brzuszkiewicz E."/>
            <person name="Liesegang H."/>
            <person name="Wollherr A."/>
            <person name="Daniel R."/>
            <person name="Gottschalk G."/>
            <person name="Reva O."/>
            <person name="Kumwenda B."/>
            <person name="Srivastava M."/>
            <person name="Bricio C."/>
            <person name="Berenguer J."/>
            <person name="van Heerden E."/>
            <person name="Litthauer D."/>
        </authorList>
    </citation>
    <scope>NUCLEOTIDE SEQUENCE [LARGE SCALE GENOMIC DNA]</scope>
    <source>
        <strain evidence="2">ATCC 700910 / SA-01</strain>
    </source>
</reference>
<dbReference type="STRING" id="743525.TSC_c22690"/>
<sequence length="68" mass="7092">MPYAGAGVEGDLWLIGNEAGFLVYPHGLLGLELVGGTAIELRLGYLVFAGQSSAGSFAFGFGLRNPLY</sequence>
<name>E8PPM3_THESS</name>
<dbReference type="Proteomes" id="UP000008087">
    <property type="component" value="Chromosome"/>
</dbReference>
<accession>E8PPM3</accession>
<evidence type="ECO:0000313" key="2">
    <source>
        <dbReference type="Proteomes" id="UP000008087"/>
    </source>
</evidence>
<proteinExistence type="predicted"/>
<reference evidence="2" key="1">
    <citation type="submission" date="2010-03" db="EMBL/GenBank/DDBJ databases">
        <title>The genome sequence of Thermus scotoductus SA-01.</title>
        <authorList>
            <person name="Gounder K."/>
            <person name="Liesegang H."/>
            <person name="Brzuszkiewicz E."/>
            <person name="Wollherr A."/>
            <person name="Daniel R."/>
            <person name="Gottschalk G."/>
            <person name="van Heerden E."/>
            <person name="Litthauer D."/>
        </authorList>
    </citation>
    <scope>NUCLEOTIDE SEQUENCE [LARGE SCALE GENOMIC DNA]</scope>
    <source>
        <strain evidence="2">ATCC 700910 / SA-01</strain>
    </source>
</reference>
<dbReference type="HOGENOM" id="CLU_2792677_0_0_0"/>
<gene>
    <name evidence="1" type="ordered locus">TSC_c22690</name>
</gene>
<evidence type="ECO:0000313" key="1">
    <source>
        <dbReference type="EMBL" id="ADW22871.1"/>
    </source>
</evidence>
<organism evidence="1 2">
    <name type="scientific">Thermus scotoductus (strain ATCC 700910 / SA-01)</name>
    <dbReference type="NCBI Taxonomy" id="743525"/>
    <lineage>
        <taxon>Bacteria</taxon>
        <taxon>Thermotogati</taxon>
        <taxon>Deinococcota</taxon>
        <taxon>Deinococci</taxon>
        <taxon>Thermales</taxon>
        <taxon>Thermaceae</taxon>
        <taxon>Thermus</taxon>
    </lineage>
</organism>
<dbReference type="EMBL" id="CP001962">
    <property type="protein sequence ID" value="ADW22871.1"/>
    <property type="molecule type" value="Genomic_DNA"/>
</dbReference>